<evidence type="ECO:0000313" key="2">
    <source>
        <dbReference type="EMBL" id="GAI08578.1"/>
    </source>
</evidence>
<dbReference type="AlphaFoldDB" id="X1KPG8"/>
<feature type="transmembrane region" description="Helical" evidence="1">
    <location>
        <begin position="98"/>
        <end position="117"/>
    </location>
</feature>
<dbReference type="Pfam" id="PF09819">
    <property type="entry name" value="ABC_cobalt"/>
    <property type="match status" value="1"/>
</dbReference>
<accession>X1KPG8</accession>
<gene>
    <name evidence="2" type="ORF">S06H3_19750</name>
</gene>
<feature type="transmembrane region" description="Helical" evidence="1">
    <location>
        <begin position="153"/>
        <end position="175"/>
    </location>
</feature>
<comment type="caution">
    <text evidence="2">The sequence shown here is derived from an EMBL/GenBank/DDBJ whole genome shotgun (WGS) entry which is preliminary data.</text>
</comment>
<feature type="transmembrane region" description="Helical" evidence="1">
    <location>
        <begin position="45"/>
        <end position="69"/>
    </location>
</feature>
<evidence type="ECO:0008006" key="3">
    <source>
        <dbReference type="Google" id="ProtNLM"/>
    </source>
</evidence>
<dbReference type="InterPro" id="IPR017195">
    <property type="entry name" value="ABC_thiamin-permease_prd"/>
</dbReference>
<dbReference type="EMBL" id="BARV01010143">
    <property type="protein sequence ID" value="GAI08578.1"/>
    <property type="molecule type" value="Genomic_DNA"/>
</dbReference>
<organism evidence="2">
    <name type="scientific">marine sediment metagenome</name>
    <dbReference type="NCBI Taxonomy" id="412755"/>
    <lineage>
        <taxon>unclassified sequences</taxon>
        <taxon>metagenomes</taxon>
        <taxon>ecological metagenomes</taxon>
    </lineage>
</organism>
<feature type="transmembrane region" description="Helical" evidence="1">
    <location>
        <begin position="123"/>
        <end position="144"/>
    </location>
</feature>
<reference evidence="2" key="1">
    <citation type="journal article" date="2014" name="Front. Microbiol.">
        <title>High frequency of phylogenetically diverse reductive dehalogenase-homologous genes in deep subseafloor sedimentary metagenomes.</title>
        <authorList>
            <person name="Kawai M."/>
            <person name="Futagami T."/>
            <person name="Toyoda A."/>
            <person name="Takaki Y."/>
            <person name="Nishi S."/>
            <person name="Hori S."/>
            <person name="Arai W."/>
            <person name="Tsubouchi T."/>
            <person name="Morono Y."/>
            <person name="Uchiyama I."/>
            <person name="Ito T."/>
            <person name="Fujiyama A."/>
            <person name="Inagaki F."/>
            <person name="Takami H."/>
        </authorList>
    </citation>
    <scope>NUCLEOTIDE SEQUENCE</scope>
    <source>
        <strain evidence="2">Expedition CK06-06</strain>
    </source>
</reference>
<name>X1KPG8_9ZZZZ</name>
<protein>
    <recommendedName>
        <fullName evidence="3">Energy-coupling factor transport system substrate-specific component</fullName>
    </recommendedName>
</protein>
<keyword evidence="1" id="KW-1133">Transmembrane helix</keyword>
<evidence type="ECO:0000256" key="1">
    <source>
        <dbReference type="SAM" id="Phobius"/>
    </source>
</evidence>
<feature type="transmembrane region" description="Helical" evidence="1">
    <location>
        <begin position="12"/>
        <end position="33"/>
    </location>
</feature>
<sequence>MEKKRKYYFSTFDLILMAIIAGIGGVINGAYMYPFIQPFKLLFPFLGNLAGIPLTGLYVIWPIIVRLLIRKRGASTLYGIIQGCIEYFGFGNPLLGPWAILVATTEGFLIDVAFAFFKERAALLSSILGGALATLLADLIFFFLRKMISPRELYVGGLVAILSGIILGGILGWLIGKAIYNTGIIKRGNL</sequence>
<proteinExistence type="predicted"/>
<keyword evidence="1" id="KW-0812">Transmembrane</keyword>
<keyword evidence="1" id="KW-0472">Membrane</keyword>